<reference evidence="1 2" key="1">
    <citation type="journal article" date="2020" name="ISME J.">
        <title>Comparative genomics reveals insights into cyanobacterial evolution and habitat adaptation.</title>
        <authorList>
            <person name="Chen M.Y."/>
            <person name="Teng W.K."/>
            <person name="Zhao L."/>
            <person name="Hu C.X."/>
            <person name="Zhou Y.K."/>
            <person name="Han B.P."/>
            <person name="Song L.R."/>
            <person name="Shu W.S."/>
        </authorList>
    </citation>
    <scope>NUCLEOTIDE SEQUENCE [LARGE SCALE GENOMIC DNA]</scope>
    <source>
        <strain evidence="1 2">FACHB-130</strain>
    </source>
</reference>
<comment type="caution">
    <text evidence="1">The sequence shown here is derived from an EMBL/GenBank/DDBJ whole genome shotgun (WGS) entry which is preliminary data.</text>
</comment>
<dbReference type="Proteomes" id="UP000603457">
    <property type="component" value="Unassembled WGS sequence"/>
</dbReference>
<dbReference type="InterPro" id="IPR016084">
    <property type="entry name" value="Haem_Oase-like_multi-hlx"/>
</dbReference>
<name>A0ABR8G2T8_9NOSO</name>
<evidence type="ECO:0000313" key="2">
    <source>
        <dbReference type="Proteomes" id="UP000603457"/>
    </source>
</evidence>
<protein>
    <submittedName>
        <fullName evidence="1">Uncharacterized protein</fullName>
    </submittedName>
</protein>
<organism evidence="1 2">
    <name type="scientific">Nostoc spongiaeforme FACHB-130</name>
    <dbReference type="NCBI Taxonomy" id="1357510"/>
    <lineage>
        <taxon>Bacteria</taxon>
        <taxon>Bacillati</taxon>
        <taxon>Cyanobacteriota</taxon>
        <taxon>Cyanophyceae</taxon>
        <taxon>Nostocales</taxon>
        <taxon>Nostocaceae</taxon>
        <taxon>Nostoc</taxon>
    </lineage>
</organism>
<proteinExistence type="predicted"/>
<dbReference type="Gene3D" id="1.20.910.10">
    <property type="entry name" value="Heme oxygenase-like"/>
    <property type="match status" value="1"/>
</dbReference>
<accession>A0ABR8G2T8</accession>
<sequence>MQDVLEYIKHQEKKFSQLPFFQFLTNCKIDPEQRLVWFPCLAHFAMSFKDLNHDILQDELSDHPLQKIINQQSLEDGSHWKWYLRDLDTLGIDQVMRFSDFLKFIWSEKTIKTRRLSNNLVAMCRYETDILLKIVIIAAIEATGSTAQRAMAQVGDELQAVKNKRCFYISQHHVNVENSHFQFANENYLLNIELSAEQKAKALVLVDYVFDSFTECMDGLMQFANQHKFKELVAKPKYVLPR</sequence>
<keyword evidence="2" id="KW-1185">Reference proteome</keyword>
<dbReference type="RefSeq" id="WP_190970196.1">
    <property type="nucleotide sequence ID" value="NZ_JACJTB010000045.1"/>
</dbReference>
<evidence type="ECO:0000313" key="1">
    <source>
        <dbReference type="EMBL" id="MBD2597551.1"/>
    </source>
</evidence>
<dbReference type="EMBL" id="JACJTB010000045">
    <property type="protein sequence ID" value="MBD2597551.1"/>
    <property type="molecule type" value="Genomic_DNA"/>
</dbReference>
<gene>
    <name evidence="1" type="ORF">H6G74_24975</name>
</gene>